<organism evidence="2 3">
    <name type="scientific">Luteolibacter arcticus</name>
    <dbReference type="NCBI Taxonomy" id="1581411"/>
    <lineage>
        <taxon>Bacteria</taxon>
        <taxon>Pseudomonadati</taxon>
        <taxon>Verrucomicrobiota</taxon>
        <taxon>Verrucomicrobiia</taxon>
        <taxon>Verrucomicrobiales</taxon>
        <taxon>Verrucomicrobiaceae</taxon>
        <taxon>Luteolibacter</taxon>
    </lineage>
</organism>
<dbReference type="Gene3D" id="3.40.50.1010">
    <property type="entry name" value="5'-nuclease"/>
    <property type="match status" value="1"/>
</dbReference>
<dbReference type="SUPFAM" id="SSF88723">
    <property type="entry name" value="PIN domain-like"/>
    <property type="match status" value="1"/>
</dbReference>
<dbReference type="CDD" id="cd09872">
    <property type="entry name" value="PIN_Sll0205-like"/>
    <property type="match status" value="1"/>
</dbReference>
<name>A0ABT3GNA0_9BACT</name>
<accession>A0ABT3GNA0</accession>
<dbReference type="InterPro" id="IPR052919">
    <property type="entry name" value="TA_system_RNase"/>
</dbReference>
<evidence type="ECO:0000259" key="1">
    <source>
        <dbReference type="Pfam" id="PF01850"/>
    </source>
</evidence>
<dbReference type="PANTHER" id="PTHR36173:SF2">
    <property type="entry name" value="RIBONUCLEASE VAPC16"/>
    <property type="match status" value="1"/>
</dbReference>
<evidence type="ECO:0000313" key="2">
    <source>
        <dbReference type="EMBL" id="MCW1924987.1"/>
    </source>
</evidence>
<dbReference type="Pfam" id="PF01850">
    <property type="entry name" value="PIN"/>
    <property type="match status" value="1"/>
</dbReference>
<gene>
    <name evidence="2" type="ORF">OKA05_20660</name>
</gene>
<dbReference type="InterPro" id="IPR029060">
    <property type="entry name" value="PIN-like_dom_sf"/>
</dbReference>
<sequence length="130" mass="15271">MSCLLDTPTLLWWFFGDPRLSKSALQALEETRRLCWSPVNLWEIGVKMGGSGYSDFRVPERWDLLLTEMFVRFAVTELPIRPAHCRRIQDLPFHHKDPFDRMLVAQAQEEQLTIISSDEVFDAYGVKRIW</sequence>
<protein>
    <submittedName>
        <fullName evidence="2">Type II toxin-antitoxin system VapC family toxin</fullName>
    </submittedName>
</protein>
<feature type="domain" description="PIN" evidence="1">
    <location>
        <begin position="4"/>
        <end position="125"/>
    </location>
</feature>
<dbReference type="Proteomes" id="UP001320876">
    <property type="component" value="Unassembled WGS sequence"/>
</dbReference>
<dbReference type="InterPro" id="IPR002716">
    <property type="entry name" value="PIN_dom"/>
</dbReference>
<proteinExistence type="predicted"/>
<dbReference type="RefSeq" id="WP_264489095.1">
    <property type="nucleotide sequence ID" value="NZ_JAPDDT010000011.1"/>
</dbReference>
<dbReference type="PANTHER" id="PTHR36173">
    <property type="entry name" value="RIBONUCLEASE VAPC16-RELATED"/>
    <property type="match status" value="1"/>
</dbReference>
<dbReference type="EMBL" id="JAPDDT010000011">
    <property type="protein sequence ID" value="MCW1924987.1"/>
    <property type="molecule type" value="Genomic_DNA"/>
</dbReference>
<keyword evidence="3" id="KW-1185">Reference proteome</keyword>
<dbReference type="InterPro" id="IPR041705">
    <property type="entry name" value="PIN_Sll0205"/>
</dbReference>
<reference evidence="2 3" key="1">
    <citation type="submission" date="2022-10" db="EMBL/GenBank/DDBJ databases">
        <title>Luteolibacter arcticus strain CCTCC AB 2014275, whole genome shotgun sequencing project.</title>
        <authorList>
            <person name="Zhao G."/>
            <person name="Shen L."/>
        </authorList>
    </citation>
    <scope>NUCLEOTIDE SEQUENCE [LARGE SCALE GENOMIC DNA]</scope>
    <source>
        <strain evidence="2 3">CCTCC AB 2014275</strain>
    </source>
</reference>
<evidence type="ECO:0000313" key="3">
    <source>
        <dbReference type="Proteomes" id="UP001320876"/>
    </source>
</evidence>
<comment type="caution">
    <text evidence="2">The sequence shown here is derived from an EMBL/GenBank/DDBJ whole genome shotgun (WGS) entry which is preliminary data.</text>
</comment>